<comment type="caution">
    <text evidence="2">The sequence shown here is derived from an EMBL/GenBank/DDBJ whole genome shotgun (WGS) entry which is preliminary data.</text>
</comment>
<dbReference type="AlphaFoldDB" id="A0A8T3YRT0"/>
<dbReference type="InterPro" id="IPR029060">
    <property type="entry name" value="PIN-like_dom_sf"/>
</dbReference>
<sequence length="59" mass="6958">MVELDDETLKDAIRFRKEHKKKNLSYADCIGYIYAKRNGIKFLTGDMQFESLPNVEFVK</sequence>
<dbReference type="SUPFAM" id="SSF88723">
    <property type="entry name" value="PIN domain-like"/>
    <property type="match status" value="1"/>
</dbReference>
<evidence type="ECO:0000313" key="2">
    <source>
        <dbReference type="EMBL" id="MBI4210839.1"/>
    </source>
</evidence>
<dbReference type="InterPro" id="IPR002716">
    <property type="entry name" value="PIN_dom"/>
</dbReference>
<dbReference type="Pfam" id="PF01850">
    <property type="entry name" value="PIN"/>
    <property type="match status" value="1"/>
</dbReference>
<evidence type="ECO:0000313" key="3">
    <source>
        <dbReference type="Proteomes" id="UP000732298"/>
    </source>
</evidence>
<organism evidence="2 3">
    <name type="scientific">Candidatus Iainarchaeum sp</name>
    <dbReference type="NCBI Taxonomy" id="3101447"/>
    <lineage>
        <taxon>Archaea</taxon>
        <taxon>Candidatus Iainarchaeota</taxon>
        <taxon>Candidatus Iainarchaeia</taxon>
        <taxon>Candidatus Iainarchaeales</taxon>
        <taxon>Candidatus Iainarchaeaceae</taxon>
        <taxon>Candidatus Iainarchaeum</taxon>
    </lineage>
</organism>
<reference evidence="2" key="1">
    <citation type="submission" date="2020-07" db="EMBL/GenBank/DDBJ databases">
        <title>Huge and variable diversity of episymbiotic CPR bacteria and DPANN archaea in groundwater ecosystems.</title>
        <authorList>
            <person name="He C.Y."/>
            <person name="Keren R."/>
            <person name="Whittaker M."/>
            <person name="Farag I.F."/>
            <person name="Doudna J."/>
            <person name="Cate J.H.D."/>
            <person name="Banfield J.F."/>
        </authorList>
    </citation>
    <scope>NUCLEOTIDE SEQUENCE</scope>
    <source>
        <strain evidence="2">NC_groundwater_1296_Ag_S-0.2um_52_80</strain>
    </source>
</reference>
<feature type="domain" description="PIN" evidence="1">
    <location>
        <begin position="2"/>
        <end position="52"/>
    </location>
</feature>
<dbReference type="Proteomes" id="UP000732298">
    <property type="component" value="Unassembled WGS sequence"/>
</dbReference>
<accession>A0A8T3YRT0</accession>
<protein>
    <recommendedName>
        <fullName evidence="1">PIN domain-containing protein</fullName>
    </recommendedName>
</protein>
<dbReference type="Gene3D" id="3.40.50.1010">
    <property type="entry name" value="5'-nuclease"/>
    <property type="match status" value="1"/>
</dbReference>
<gene>
    <name evidence="2" type="ORF">HY544_05020</name>
</gene>
<name>A0A8T3YRT0_9ARCH</name>
<evidence type="ECO:0000259" key="1">
    <source>
        <dbReference type="Pfam" id="PF01850"/>
    </source>
</evidence>
<proteinExistence type="predicted"/>
<dbReference type="EMBL" id="JACQPB010000044">
    <property type="protein sequence ID" value="MBI4210839.1"/>
    <property type="molecule type" value="Genomic_DNA"/>
</dbReference>